<dbReference type="PANTHER" id="PTHR15629:SF2">
    <property type="entry name" value="SH3 DOMAIN-CONTAINING YSC84-LIKE PROTEIN 1"/>
    <property type="match status" value="1"/>
</dbReference>
<dbReference type="InterPro" id="IPR007461">
    <property type="entry name" value="Ysc84_actin-binding"/>
</dbReference>
<accession>A0ABM8Q4L5</accession>
<dbReference type="PANTHER" id="PTHR15629">
    <property type="entry name" value="SH3YL1 PROTEIN"/>
    <property type="match status" value="1"/>
</dbReference>
<evidence type="ECO:0000259" key="1">
    <source>
        <dbReference type="Pfam" id="PF04366"/>
    </source>
</evidence>
<dbReference type="InterPro" id="IPR051702">
    <property type="entry name" value="SH3_domain_YSC84-like"/>
</dbReference>
<dbReference type="Pfam" id="PF04366">
    <property type="entry name" value="Ysc84"/>
    <property type="match status" value="1"/>
</dbReference>
<evidence type="ECO:0000313" key="2">
    <source>
        <dbReference type="EMBL" id="CAD7287774.1"/>
    </source>
</evidence>
<protein>
    <recommendedName>
        <fullName evidence="1">Ysc84 actin-binding domain-containing protein</fullName>
    </recommendedName>
</protein>
<dbReference type="RefSeq" id="WP_229932471.1">
    <property type="nucleotide sequence ID" value="NZ_CAJHOF010000004.1"/>
</dbReference>
<keyword evidence="3" id="KW-1185">Reference proteome</keyword>
<proteinExistence type="predicted"/>
<gene>
    <name evidence="2" type="ORF">LMG7974_00655</name>
</gene>
<dbReference type="CDD" id="cd11524">
    <property type="entry name" value="SYLF"/>
    <property type="match status" value="1"/>
</dbReference>
<dbReference type="Proteomes" id="UP000789803">
    <property type="component" value="Unassembled WGS sequence"/>
</dbReference>
<organism evidence="2 3">
    <name type="scientific">Campylobacter majalis</name>
    <dbReference type="NCBI Taxonomy" id="2790656"/>
    <lineage>
        <taxon>Bacteria</taxon>
        <taxon>Pseudomonadati</taxon>
        <taxon>Campylobacterota</taxon>
        <taxon>Epsilonproteobacteria</taxon>
        <taxon>Campylobacterales</taxon>
        <taxon>Campylobacteraceae</taxon>
        <taxon>Campylobacter</taxon>
    </lineage>
</organism>
<evidence type="ECO:0000313" key="3">
    <source>
        <dbReference type="Proteomes" id="UP000789803"/>
    </source>
</evidence>
<dbReference type="EMBL" id="CAJHOF010000004">
    <property type="protein sequence ID" value="CAD7287774.1"/>
    <property type="molecule type" value="Genomic_DNA"/>
</dbReference>
<sequence>MKILAILTIFFGISYADIVQNQLVKTSINILNEFVITADENQTKHFNDAKAVAIVPNVNKTGLVLTASKATGIFMAKNDANEWSSPFFINYIGGSIGIQGGVSSADLIIVFNTSRSYANLFNGKDTISLNANIAIFNDGMNAGINTDVPEISAYMLTRGKSRGVFVGASLDLARISINNQETNDYYDRIYTLEDIYDGSTKQSKYTTKLREILHRYFN</sequence>
<feature type="domain" description="Ysc84 actin-binding" evidence="1">
    <location>
        <begin position="93"/>
        <end position="215"/>
    </location>
</feature>
<name>A0ABM8Q4L5_9BACT</name>
<comment type="caution">
    <text evidence="2">The sequence shown here is derived from an EMBL/GenBank/DDBJ whole genome shotgun (WGS) entry which is preliminary data.</text>
</comment>
<reference evidence="2 3" key="1">
    <citation type="submission" date="2020-11" db="EMBL/GenBank/DDBJ databases">
        <authorList>
            <person name="Peeters C."/>
        </authorList>
    </citation>
    <scope>NUCLEOTIDE SEQUENCE [LARGE SCALE GENOMIC DNA]</scope>
    <source>
        <strain evidence="2 3">LMG 7974</strain>
    </source>
</reference>